<organism evidence="1 2">
    <name type="scientific">Caligus rogercresseyi</name>
    <name type="common">Sea louse</name>
    <dbReference type="NCBI Taxonomy" id="217165"/>
    <lineage>
        <taxon>Eukaryota</taxon>
        <taxon>Metazoa</taxon>
        <taxon>Ecdysozoa</taxon>
        <taxon>Arthropoda</taxon>
        <taxon>Crustacea</taxon>
        <taxon>Multicrustacea</taxon>
        <taxon>Hexanauplia</taxon>
        <taxon>Copepoda</taxon>
        <taxon>Siphonostomatoida</taxon>
        <taxon>Caligidae</taxon>
        <taxon>Caligus</taxon>
    </lineage>
</organism>
<dbReference type="AlphaFoldDB" id="A0A7T8GLW9"/>
<protein>
    <submittedName>
        <fullName evidence="1">Uncharacterized protein</fullName>
    </submittedName>
</protein>
<name>A0A7T8GLW9_CALRO</name>
<gene>
    <name evidence="1" type="ORF">FKW44_024586</name>
</gene>
<evidence type="ECO:0000313" key="1">
    <source>
        <dbReference type="EMBL" id="QQP32318.1"/>
    </source>
</evidence>
<reference evidence="2" key="1">
    <citation type="submission" date="2021-01" db="EMBL/GenBank/DDBJ databases">
        <title>Caligus Genome Assembly.</title>
        <authorList>
            <person name="Gallardo-Escarate C."/>
        </authorList>
    </citation>
    <scope>NUCLEOTIDE SEQUENCE [LARGE SCALE GENOMIC DNA]</scope>
</reference>
<keyword evidence="2" id="KW-1185">Reference proteome</keyword>
<dbReference type="EMBL" id="CP045909">
    <property type="protein sequence ID" value="QQP32318.1"/>
    <property type="molecule type" value="Genomic_DNA"/>
</dbReference>
<sequence>MSPPVLSAPRRGTMSLLSVTNRGPGRSPVVLYLLILIYDNSQSSTVWNPADHLIGTTMPHGTIRKVLSPHAPKSHSST</sequence>
<accession>A0A7T8GLW9</accession>
<proteinExistence type="predicted"/>
<dbReference type="Proteomes" id="UP000595437">
    <property type="component" value="Chromosome 20"/>
</dbReference>
<evidence type="ECO:0000313" key="2">
    <source>
        <dbReference type="Proteomes" id="UP000595437"/>
    </source>
</evidence>